<dbReference type="RefSeq" id="WP_184917424.1">
    <property type="nucleotide sequence ID" value="NZ_JACHJR010000001.1"/>
</dbReference>
<name>A0A7W7SD05_9ACTN</name>
<dbReference type="EMBL" id="JACHJR010000001">
    <property type="protein sequence ID" value="MBB4948234.1"/>
    <property type="molecule type" value="Genomic_DNA"/>
</dbReference>
<proteinExistence type="predicted"/>
<feature type="chain" id="PRO_5031171645" evidence="1">
    <location>
        <begin position="31"/>
        <end position="158"/>
    </location>
</feature>
<accession>A0A7W7SD05</accession>
<evidence type="ECO:0000313" key="2">
    <source>
        <dbReference type="EMBL" id="MBB4948234.1"/>
    </source>
</evidence>
<protein>
    <submittedName>
        <fullName evidence="2">Uncharacterized protein</fullName>
    </submittedName>
</protein>
<dbReference type="AlphaFoldDB" id="A0A7W7SD05"/>
<evidence type="ECO:0000313" key="3">
    <source>
        <dbReference type="Proteomes" id="UP000573327"/>
    </source>
</evidence>
<reference evidence="2 3" key="1">
    <citation type="submission" date="2020-08" db="EMBL/GenBank/DDBJ databases">
        <title>Sequencing the genomes of 1000 actinobacteria strains.</title>
        <authorList>
            <person name="Klenk H.-P."/>
        </authorList>
    </citation>
    <scope>NUCLEOTIDE SEQUENCE [LARGE SCALE GENOMIC DNA]</scope>
    <source>
        <strain evidence="2 3">DSM 44786</strain>
    </source>
</reference>
<feature type="signal peptide" evidence="1">
    <location>
        <begin position="1"/>
        <end position="30"/>
    </location>
</feature>
<organism evidence="2 3">
    <name type="scientific">Kitasatospora gansuensis</name>
    <dbReference type="NCBI Taxonomy" id="258050"/>
    <lineage>
        <taxon>Bacteria</taxon>
        <taxon>Bacillati</taxon>
        <taxon>Actinomycetota</taxon>
        <taxon>Actinomycetes</taxon>
        <taxon>Kitasatosporales</taxon>
        <taxon>Streptomycetaceae</taxon>
        <taxon>Kitasatospora</taxon>
    </lineage>
</organism>
<gene>
    <name evidence="2" type="ORF">F4556_003769</name>
</gene>
<dbReference type="Proteomes" id="UP000573327">
    <property type="component" value="Unassembled WGS sequence"/>
</dbReference>
<comment type="caution">
    <text evidence="2">The sequence shown here is derived from an EMBL/GenBank/DDBJ whole genome shotgun (WGS) entry which is preliminary data.</text>
</comment>
<sequence length="158" mass="16051">MSRRTEAATALALCLATGLGTVIAAGPAHAAVPNVCGGAMTDYVGASPLLLPDAPFVGTVSLVGEKRAISITPVFLTANVLRTEIGTGDDARAQSGNFTLKVDSSGRGKISFPVYAGMASSTDVNCTPGLTPTRVTKINGKINVTGVEGQVDFVVTRT</sequence>
<keyword evidence="1" id="KW-0732">Signal</keyword>
<evidence type="ECO:0000256" key="1">
    <source>
        <dbReference type="SAM" id="SignalP"/>
    </source>
</evidence>
<keyword evidence="3" id="KW-1185">Reference proteome</keyword>